<name>A0A8C6ZEF1_NOTPE</name>
<sequence length="401" mass="42139">MGGILEGKCCCAGVCGTGPRGDRGAGQPAAASLSWALLWRRGPAGAAGQCFSCFLLCAEMLIVGGDVLKVAGMSLPRRLGLVLGRVEQAQLRDTTSLVLQCSQRIQQQFGTRQTDVGLKLRLKIGVGSAGLAAQTGGLAAASSLQGAALAEHVQLQENFSARVAVAAPASQHSPRQARSAHGAASARLALPAVGILRPAVTLPPWNPLGKLLHKYMDMDDGRLFVKLHFAEDVSLEQLCKGVQDSSLILSAILRPCKGRINKICVFDKGCTLLGVFGLPADKVPCESLHALESGCARALLNPCRSMCVGVVSAGVTSGTVFCGIVGHRVRHEYTGGTFTGQKVNLAARLMELCPGVVLCDTATYAASWLPHACFQELPDVKRKGVVDPGTIYQYRGISEEL</sequence>
<dbReference type="Proteomes" id="UP000694420">
    <property type="component" value="Unplaced"/>
</dbReference>
<dbReference type="InterPro" id="IPR029787">
    <property type="entry name" value="Nucleotide_cyclase"/>
</dbReference>
<evidence type="ECO:0000256" key="2">
    <source>
        <dbReference type="ARBA" id="ARBA00022840"/>
    </source>
</evidence>
<dbReference type="GO" id="GO:0004016">
    <property type="term" value="F:adenylate cyclase activity"/>
    <property type="evidence" value="ECO:0007669"/>
    <property type="project" value="TreeGrafter"/>
</dbReference>
<dbReference type="GO" id="GO:0005737">
    <property type="term" value="C:cytoplasm"/>
    <property type="evidence" value="ECO:0007669"/>
    <property type="project" value="TreeGrafter"/>
</dbReference>
<protein>
    <recommendedName>
        <fullName evidence="6">Guanylate cyclase domain-containing protein</fullName>
    </recommendedName>
</protein>
<dbReference type="PANTHER" id="PTHR16305:SF28">
    <property type="entry name" value="GUANYLATE CYCLASE DOMAIN-CONTAINING PROTEIN"/>
    <property type="match status" value="1"/>
</dbReference>
<keyword evidence="1" id="KW-0547">Nucleotide-binding</keyword>
<accession>A0A8C6ZEF1</accession>
<dbReference type="Gene3D" id="3.30.70.1230">
    <property type="entry name" value="Nucleotide cyclase"/>
    <property type="match status" value="1"/>
</dbReference>
<reference evidence="4" key="1">
    <citation type="submission" date="2025-08" db="UniProtKB">
        <authorList>
            <consortium name="Ensembl"/>
        </authorList>
    </citation>
    <scope>IDENTIFICATION</scope>
</reference>
<dbReference type="PANTHER" id="PTHR16305">
    <property type="entry name" value="TESTICULAR SOLUBLE ADENYLYL CYCLASE"/>
    <property type="match status" value="1"/>
</dbReference>
<reference evidence="4" key="2">
    <citation type="submission" date="2025-09" db="UniProtKB">
        <authorList>
            <consortium name="Ensembl"/>
        </authorList>
    </citation>
    <scope>IDENTIFICATION</scope>
</reference>
<evidence type="ECO:0000256" key="3">
    <source>
        <dbReference type="ARBA" id="ARBA00023239"/>
    </source>
</evidence>
<dbReference type="SUPFAM" id="SSF55073">
    <property type="entry name" value="Nucleotide cyclase"/>
    <property type="match status" value="1"/>
</dbReference>
<keyword evidence="3" id="KW-0456">Lyase</keyword>
<evidence type="ECO:0000256" key="1">
    <source>
        <dbReference type="ARBA" id="ARBA00022741"/>
    </source>
</evidence>
<dbReference type="GO" id="GO:0005524">
    <property type="term" value="F:ATP binding"/>
    <property type="evidence" value="ECO:0007669"/>
    <property type="project" value="UniProtKB-KW"/>
</dbReference>
<dbReference type="AlphaFoldDB" id="A0A8C6ZEF1"/>
<keyword evidence="5" id="KW-1185">Reference proteome</keyword>
<evidence type="ECO:0008006" key="6">
    <source>
        <dbReference type="Google" id="ProtNLM"/>
    </source>
</evidence>
<organism evidence="4 5">
    <name type="scientific">Nothoprocta perdicaria</name>
    <name type="common">Chilean tinamou</name>
    <name type="synonym">Crypturus perdicarius</name>
    <dbReference type="NCBI Taxonomy" id="30464"/>
    <lineage>
        <taxon>Eukaryota</taxon>
        <taxon>Metazoa</taxon>
        <taxon>Chordata</taxon>
        <taxon>Craniata</taxon>
        <taxon>Vertebrata</taxon>
        <taxon>Euteleostomi</taxon>
        <taxon>Archelosauria</taxon>
        <taxon>Archosauria</taxon>
        <taxon>Dinosauria</taxon>
        <taxon>Saurischia</taxon>
        <taxon>Theropoda</taxon>
        <taxon>Coelurosauria</taxon>
        <taxon>Aves</taxon>
        <taxon>Palaeognathae</taxon>
        <taxon>Tinamiformes</taxon>
        <taxon>Tinamidae</taxon>
        <taxon>Nothoprocta</taxon>
    </lineage>
</organism>
<proteinExistence type="predicted"/>
<dbReference type="FunFam" id="3.30.70.1230:FF:000017">
    <property type="entry name" value="Adenylate cyclase type 10"/>
    <property type="match status" value="1"/>
</dbReference>
<keyword evidence="2" id="KW-0067">ATP-binding</keyword>
<evidence type="ECO:0000313" key="4">
    <source>
        <dbReference type="Ensembl" id="ENSNPEP00000010421.1"/>
    </source>
</evidence>
<evidence type="ECO:0000313" key="5">
    <source>
        <dbReference type="Proteomes" id="UP000694420"/>
    </source>
</evidence>
<dbReference type="Ensembl" id="ENSNPET00000010691.1">
    <property type="protein sequence ID" value="ENSNPEP00000010421.1"/>
    <property type="gene ID" value="ENSNPEG00000007825.1"/>
</dbReference>